<dbReference type="Gene3D" id="3.40.50.2000">
    <property type="entry name" value="Glycogen Phosphorylase B"/>
    <property type="match status" value="2"/>
</dbReference>
<comment type="caution">
    <text evidence="6">The sequence shown here is derived from an EMBL/GenBank/DDBJ whole genome shotgun (WGS) entry which is preliminary data.</text>
</comment>
<evidence type="ECO:0000256" key="1">
    <source>
        <dbReference type="ARBA" id="ARBA00022676"/>
    </source>
</evidence>
<keyword evidence="1" id="KW-0328">Glycosyltransferase</keyword>
<evidence type="ECO:0000259" key="5">
    <source>
        <dbReference type="Pfam" id="PF13579"/>
    </source>
</evidence>
<accession>A0A917WYK4</accession>
<dbReference type="GO" id="GO:1901137">
    <property type="term" value="P:carbohydrate derivative biosynthetic process"/>
    <property type="evidence" value="ECO:0007669"/>
    <property type="project" value="UniProtKB-ARBA"/>
</dbReference>
<dbReference type="InterPro" id="IPR028098">
    <property type="entry name" value="Glyco_trans_4-like_N"/>
</dbReference>
<gene>
    <name evidence="6" type="ORF">GCM10011608_33360</name>
</gene>
<dbReference type="AlphaFoldDB" id="A0A917WYK4"/>
<evidence type="ECO:0000313" key="7">
    <source>
        <dbReference type="Proteomes" id="UP000608890"/>
    </source>
</evidence>
<keyword evidence="2" id="KW-0808">Transferase</keyword>
<dbReference type="SUPFAM" id="SSF53756">
    <property type="entry name" value="UDP-Glycosyltransferase/glycogen phosphorylase"/>
    <property type="match status" value="1"/>
</dbReference>
<organism evidence="6 7">
    <name type="scientific">Micromonospora sonchi</name>
    <dbReference type="NCBI Taxonomy" id="1763543"/>
    <lineage>
        <taxon>Bacteria</taxon>
        <taxon>Bacillati</taxon>
        <taxon>Actinomycetota</taxon>
        <taxon>Actinomycetes</taxon>
        <taxon>Micromonosporales</taxon>
        <taxon>Micromonosporaceae</taxon>
        <taxon>Micromonospora</taxon>
    </lineage>
</organism>
<dbReference type="Proteomes" id="UP000608890">
    <property type="component" value="Unassembled WGS sequence"/>
</dbReference>
<evidence type="ECO:0000313" key="6">
    <source>
        <dbReference type="EMBL" id="GGM45931.1"/>
    </source>
</evidence>
<dbReference type="Pfam" id="PF00534">
    <property type="entry name" value="Glycos_transf_1"/>
    <property type="match status" value="1"/>
</dbReference>
<reference evidence="6" key="2">
    <citation type="submission" date="2020-09" db="EMBL/GenBank/DDBJ databases">
        <authorList>
            <person name="Sun Q."/>
            <person name="Zhou Y."/>
        </authorList>
    </citation>
    <scope>NUCLEOTIDE SEQUENCE</scope>
    <source>
        <strain evidence="6">CGMCC 4.7312</strain>
    </source>
</reference>
<dbReference type="RefSeq" id="WP_189045283.1">
    <property type="nucleotide sequence ID" value="NZ_BMNB01000014.1"/>
</dbReference>
<protein>
    <submittedName>
        <fullName evidence="6">Glycosyltransferase WbuB</fullName>
    </submittedName>
</protein>
<dbReference type="PANTHER" id="PTHR45947">
    <property type="entry name" value="SULFOQUINOVOSYL TRANSFERASE SQD2"/>
    <property type="match status" value="1"/>
</dbReference>
<dbReference type="PANTHER" id="PTHR45947:SF3">
    <property type="entry name" value="SULFOQUINOVOSYL TRANSFERASE SQD2"/>
    <property type="match status" value="1"/>
</dbReference>
<feature type="domain" description="Glycosyl transferase family 1" evidence="4">
    <location>
        <begin position="231"/>
        <end position="388"/>
    </location>
</feature>
<proteinExistence type="predicted"/>
<evidence type="ECO:0000259" key="4">
    <source>
        <dbReference type="Pfam" id="PF00534"/>
    </source>
</evidence>
<feature type="region of interest" description="Disordered" evidence="3">
    <location>
        <begin position="427"/>
        <end position="449"/>
    </location>
</feature>
<dbReference type="GO" id="GO:0016758">
    <property type="term" value="F:hexosyltransferase activity"/>
    <property type="evidence" value="ECO:0007669"/>
    <property type="project" value="TreeGrafter"/>
</dbReference>
<name>A0A917WYK4_9ACTN</name>
<reference evidence="6" key="1">
    <citation type="journal article" date="2014" name="Int. J. Syst. Evol. Microbiol.">
        <title>Complete genome sequence of Corynebacterium casei LMG S-19264T (=DSM 44701T), isolated from a smear-ripened cheese.</title>
        <authorList>
            <consortium name="US DOE Joint Genome Institute (JGI-PGF)"/>
            <person name="Walter F."/>
            <person name="Albersmeier A."/>
            <person name="Kalinowski J."/>
            <person name="Ruckert C."/>
        </authorList>
    </citation>
    <scope>NUCLEOTIDE SEQUENCE</scope>
    <source>
        <strain evidence="6">CGMCC 4.7312</strain>
    </source>
</reference>
<dbReference type="InterPro" id="IPR050194">
    <property type="entry name" value="Glycosyltransferase_grp1"/>
</dbReference>
<evidence type="ECO:0000256" key="2">
    <source>
        <dbReference type="ARBA" id="ARBA00022679"/>
    </source>
</evidence>
<keyword evidence="7" id="KW-1185">Reference proteome</keyword>
<dbReference type="Pfam" id="PF13579">
    <property type="entry name" value="Glyco_trans_4_4"/>
    <property type="match status" value="1"/>
</dbReference>
<feature type="domain" description="Glycosyltransferase subfamily 4-like N-terminal" evidence="5">
    <location>
        <begin position="32"/>
        <end position="217"/>
    </location>
</feature>
<dbReference type="CDD" id="cd03794">
    <property type="entry name" value="GT4_WbuB-like"/>
    <property type="match status" value="1"/>
</dbReference>
<evidence type="ECO:0000256" key="3">
    <source>
        <dbReference type="SAM" id="MobiDB-lite"/>
    </source>
</evidence>
<dbReference type="EMBL" id="BMNB01000014">
    <property type="protein sequence ID" value="GGM45931.1"/>
    <property type="molecule type" value="Genomic_DNA"/>
</dbReference>
<dbReference type="InterPro" id="IPR001296">
    <property type="entry name" value="Glyco_trans_1"/>
</dbReference>
<sequence>MGEGTKGRRPTNSAAPRVAFISQWFPPEPAPIALGITRSLRARGLDVEVLTGIPNYPAGRVYDDYSAVRRRVERRDGLRVVRTPLYPSHDRRALGRAANYLSWAGSSAALGASVLRAADVSLVYGSPITTAVPAITTRLRRRTPYVLMVMDLWPDSVFATGFLTERTTRRVAEAALTAFTERVYRWADHITVPAPGLRETIIDRGVCPDKVSVVYNWTDEKVMQPADADPRFRARLGLTSDDFVLMYAGNHGLAQRLDAVMDAMARLVDLPDVHLVLIGDGLEKQELRTRARHLRLDRVHFLDPVQPEALPMIMAAADLHLVSLAAEPLFRITLPSKVQALLACGLPMLVCAPGDAARIVTAAGAGFAAPPEDPVGLAEVIRQARALPRAQLRAMGRSGHEHYHTYMSEDVNAKILADVLTAAARSGGPRRQLSGGCPPSHGVDAQWRG</sequence>